<dbReference type="AlphaFoldDB" id="D0KZR9"/>
<dbReference type="Pfam" id="PF21986">
    <property type="entry name" value="AH_C"/>
    <property type="match status" value="1"/>
</dbReference>
<dbReference type="KEGG" id="hna:Hneap_1106"/>
<dbReference type="GO" id="GO:0016787">
    <property type="term" value="F:hydrolase activity"/>
    <property type="evidence" value="ECO:0007669"/>
    <property type="project" value="UniProtKB-KW"/>
</dbReference>
<dbReference type="PANTHER" id="PTHR11895">
    <property type="entry name" value="TRANSAMIDASE"/>
    <property type="match status" value="1"/>
</dbReference>
<evidence type="ECO:0000259" key="1">
    <source>
        <dbReference type="Pfam" id="PF01425"/>
    </source>
</evidence>
<feature type="domain" description="Amidase" evidence="1">
    <location>
        <begin position="65"/>
        <end position="455"/>
    </location>
</feature>
<evidence type="ECO:0000313" key="3">
    <source>
        <dbReference type="EMBL" id="ACX95942.1"/>
    </source>
</evidence>
<reference evidence="3 4" key="1">
    <citation type="submission" date="2009-10" db="EMBL/GenBank/DDBJ databases">
        <title>Complete sequence of Halothiobacillus neapolitanus c2.</title>
        <authorList>
            <consortium name="US DOE Joint Genome Institute"/>
            <person name="Lucas S."/>
            <person name="Copeland A."/>
            <person name="Lapidus A."/>
            <person name="Glavina del Rio T."/>
            <person name="Tice H."/>
            <person name="Bruce D."/>
            <person name="Goodwin L."/>
            <person name="Pitluck S."/>
            <person name="Davenport K."/>
            <person name="Brettin T."/>
            <person name="Detter J.C."/>
            <person name="Han C."/>
            <person name="Tapia R."/>
            <person name="Larimer F."/>
            <person name="Land M."/>
            <person name="Hauser L."/>
            <person name="Kyrpides N."/>
            <person name="Mikhailova N."/>
            <person name="Kerfeld C."/>
            <person name="Cannon G."/>
            <person name="Heinhort S."/>
        </authorList>
    </citation>
    <scope>NUCLEOTIDE SEQUENCE [LARGE SCALE GENOMIC DNA]</scope>
    <source>
        <strain evidence="4">ATCC 23641 / c2</strain>
    </source>
</reference>
<keyword evidence="4" id="KW-1185">Reference proteome</keyword>
<dbReference type="HOGENOM" id="CLU_009600_0_1_6"/>
<dbReference type="EMBL" id="CP001801">
    <property type="protein sequence ID" value="ACX95942.1"/>
    <property type="molecule type" value="Genomic_DNA"/>
</dbReference>
<dbReference type="InterPro" id="IPR000120">
    <property type="entry name" value="Amidase"/>
</dbReference>
<proteinExistence type="predicted"/>
<organism evidence="3 4">
    <name type="scientific">Halothiobacillus neapolitanus (strain ATCC 23641 / DSM 15147 / CIP 104769 / NCIMB 8539 / c2)</name>
    <name type="common">Thiobacillus neapolitanus</name>
    <dbReference type="NCBI Taxonomy" id="555778"/>
    <lineage>
        <taxon>Bacteria</taxon>
        <taxon>Pseudomonadati</taxon>
        <taxon>Pseudomonadota</taxon>
        <taxon>Gammaproteobacteria</taxon>
        <taxon>Chromatiales</taxon>
        <taxon>Halothiobacillaceae</taxon>
        <taxon>Halothiobacillus</taxon>
    </lineage>
</organism>
<dbReference type="Gene3D" id="1.20.58.1700">
    <property type="match status" value="1"/>
</dbReference>
<keyword evidence="3" id="KW-0378">Hydrolase</keyword>
<feature type="domain" description="Allophanate hydrolase C-terminal" evidence="2">
    <location>
        <begin position="477"/>
        <end position="599"/>
    </location>
</feature>
<dbReference type="Pfam" id="PF01425">
    <property type="entry name" value="Amidase"/>
    <property type="match status" value="1"/>
</dbReference>
<accession>D0KZR9</accession>
<dbReference type="InterPro" id="IPR053844">
    <property type="entry name" value="AH_C"/>
</dbReference>
<dbReference type="OrthoDB" id="8872210at2"/>
<gene>
    <name evidence="3" type="ordered locus">Hneap_1106</name>
</gene>
<dbReference type="RefSeq" id="WP_012823978.1">
    <property type="nucleotide sequence ID" value="NC_013422.1"/>
</dbReference>
<dbReference type="SUPFAM" id="SSF75304">
    <property type="entry name" value="Amidase signature (AS) enzymes"/>
    <property type="match status" value="1"/>
</dbReference>
<dbReference type="InterPro" id="IPR023631">
    <property type="entry name" value="Amidase_dom"/>
</dbReference>
<dbReference type="NCBIfam" id="NF006043">
    <property type="entry name" value="PRK08186.1"/>
    <property type="match status" value="1"/>
</dbReference>
<dbReference type="NCBIfam" id="TIGR02713">
    <property type="entry name" value="allophanate_hyd"/>
    <property type="match status" value="1"/>
</dbReference>
<dbReference type="eggNOG" id="COG0154">
    <property type="taxonomic scope" value="Bacteria"/>
</dbReference>
<dbReference type="Gene3D" id="3.90.1300.10">
    <property type="entry name" value="Amidase signature (AS) domain"/>
    <property type="match status" value="1"/>
</dbReference>
<evidence type="ECO:0000313" key="4">
    <source>
        <dbReference type="Proteomes" id="UP000009102"/>
    </source>
</evidence>
<dbReference type="InterPro" id="IPR036928">
    <property type="entry name" value="AS_sf"/>
</dbReference>
<dbReference type="Gene3D" id="3.10.490.10">
    <property type="entry name" value="Gamma-glutamyl cyclotransferase-like"/>
    <property type="match status" value="1"/>
</dbReference>
<protein>
    <submittedName>
        <fullName evidence="3">Allophanate hydrolase</fullName>
    </submittedName>
</protein>
<name>D0KZR9_HALNC</name>
<sequence>MQKQVVQHEDQHNVKKDTGTESVLTIAGWLDRWKTNPQAAARDLLDRQQKRIAKCAAGKTPQWIHLVALDVLEAQINELLKTDANDLPLYGVPFAVKDNIDVAGMPTTAGCPEYAYTPDSDAFVIAKLKKAGAICIGKTNLDQFATGLNGTRTPYSIPHSVFSEAHISGGSSSGSAVAVALGEVAFSLGTDTAGSGRVPAGCNQLVGLKPSKGYISTNGLIPACRTLDCISIFAHTVDDAQNVLAVAGVYDPEDPYARQAQPAVTSFSSTNLKLATFSNLSWFGDTQQQAAWNAYVAQLAARGITLTEIDPTPFFALAPLLYNGPWVAERLAALSEFVAEQPEAIHPVVREIVLSGKKFSAVDTFNAEYQRADLARKIQQALSEFDALMVPTAPIFPTIEALLAEPIKLNSELGTYTNFVNLADLSALAVPACLRDDGLPFGITLIAEAWADARLAAIAKQLNQEQATIPPLRHDEIELAVVGAHLTGMPLNHQLTNRGGRLLEQTTTAASYRLYALANTTPPKPGLVFDTEGDEIIVEVWALPRTALADFIQEIPPPLGLGSLTLVDGRQVTGFICEPRALQDAKDVTAFGGWRPYIASRQSAPLAPQPKGITHA</sequence>
<dbReference type="InterPro" id="IPR014085">
    <property type="entry name" value="Allophanate_hydrolase"/>
</dbReference>
<dbReference type="STRING" id="555778.Hneap_1106"/>
<dbReference type="Proteomes" id="UP000009102">
    <property type="component" value="Chromosome"/>
</dbReference>
<evidence type="ECO:0000259" key="2">
    <source>
        <dbReference type="Pfam" id="PF21986"/>
    </source>
</evidence>
<dbReference type="PANTHER" id="PTHR11895:SF169">
    <property type="entry name" value="GLUTAMYL-TRNA(GLN) AMIDOTRANSFERASE"/>
    <property type="match status" value="1"/>
</dbReference>